<dbReference type="EMBL" id="JADJEV010000004">
    <property type="protein sequence ID" value="MBK6974404.1"/>
    <property type="molecule type" value="Genomic_DNA"/>
</dbReference>
<gene>
    <name evidence="2" type="ORF">IPH26_16145</name>
</gene>
<name>A0A9D7E5I3_9PROT</name>
<keyword evidence="1" id="KW-0472">Membrane</keyword>
<reference evidence="2" key="1">
    <citation type="submission" date="2020-10" db="EMBL/GenBank/DDBJ databases">
        <title>Connecting structure to function with the recovery of over 1000 high-quality activated sludge metagenome-assembled genomes encoding full-length rRNA genes using long-read sequencing.</title>
        <authorList>
            <person name="Singleton C.M."/>
            <person name="Petriglieri F."/>
            <person name="Kristensen J.M."/>
            <person name="Kirkegaard R.H."/>
            <person name="Michaelsen T.Y."/>
            <person name="Andersen M.H."/>
            <person name="Karst S.M."/>
            <person name="Dueholm M.S."/>
            <person name="Nielsen P.H."/>
            <person name="Albertsen M."/>
        </authorList>
    </citation>
    <scope>NUCLEOTIDE SEQUENCE</scope>
    <source>
        <strain evidence="2">Bjer_18-Q3-R1-45_BAT3C.347</strain>
    </source>
</reference>
<protein>
    <submittedName>
        <fullName evidence="2">Uncharacterized protein</fullName>
    </submittedName>
</protein>
<proteinExistence type="predicted"/>
<feature type="transmembrane region" description="Helical" evidence="1">
    <location>
        <begin position="20"/>
        <end position="48"/>
    </location>
</feature>
<dbReference type="AlphaFoldDB" id="A0A9D7E5I3"/>
<keyword evidence="1" id="KW-0812">Transmembrane</keyword>
<evidence type="ECO:0000313" key="3">
    <source>
        <dbReference type="Proteomes" id="UP000807785"/>
    </source>
</evidence>
<evidence type="ECO:0000256" key="1">
    <source>
        <dbReference type="SAM" id="Phobius"/>
    </source>
</evidence>
<comment type="caution">
    <text evidence="2">The sequence shown here is derived from an EMBL/GenBank/DDBJ whole genome shotgun (WGS) entry which is preliminary data.</text>
</comment>
<keyword evidence="1" id="KW-1133">Transmembrane helix</keyword>
<organism evidence="2 3">
    <name type="scientific">Candidatus Methylophosphatis roskildensis</name>
    <dbReference type="NCBI Taxonomy" id="2899263"/>
    <lineage>
        <taxon>Bacteria</taxon>
        <taxon>Pseudomonadati</taxon>
        <taxon>Pseudomonadota</taxon>
        <taxon>Betaproteobacteria</taxon>
        <taxon>Nitrosomonadales</taxon>
        <taxon>Sterolibacteriaceae</taxon>
        <taxon>Candidatus Methylophosphatis</taxon>
    </lineage>
</organism>
<sequence>MDENKPPYLRELLTSQGNVYAVLGAAAAAAVLSIPFGFGVGAIPLIALAAGEAIAAMYVPSSATFRDKVDRKYREAARRSARAHLSEEIQRRAQSRNRTDRTIETYGRMQQRIESLYRLATDRGTQLSVHDVEKLDDASTDYLYARLALLVIEDRAASIELGDIEARVRNIERELATLHPGMDMKQLHKARDDYAALALRHRRMLSRKTALEAALISIPDQMEEIYQTIIAAPTSHEIGAKLTEAVANLRLREDIEVELAGDMEGVLPGLVVPLHGAGANSRRAAASRQMTS</sequence>
<accession>A0A9D7E5I3</accession>
<dbReference type="Proteomes" id="UP000807785">
    <property type="component" value="Unassembled WGS sequence"/>
</dbReference>
<evidence type="ECO:0000313" key="2">
    <source>
        <dbReference type="EMBL" id="MBK6974404.1"/>
    </source>
</evidence>